<feature type="transmembrane region" description="Helical" evidence="1">
    <location>
        <begin position="78"/>
        <end position="99"/>
    </location>
</feature>
<accession>A0A9K3GRF3</accession>
<evidence type="ECO:0000256" key="1">
    <source>
        <dbReference type="SAM" id="Phobius"/>
    </source>
</evidence>
<evidence type="ECO:0000313" key="3">
    <source>
        <dbReference type="Proteomes" id="UP000265618"/>
    </source>
</evidence>
<feature type="transmembrane region" description="Helical" evidence="1">
    <location>
        <begin position="6"/>
        <end position="27"/>
    </location>
</feature>
<feature type="transmembrane region" description="Helical" evidence="1">
    <location>
        <begin position="39"/>
        <end position="58"/>
    </location>
</feature>
<feature type="non-terminal residue" evidence="2">
    <location>
        <position position="103"/>
    </location>
</feature>
<sequence length="103" mass="10920">AWLVPVCAYALLAVAVVLLCPKMAEGLSWLGCLPHKYHWMYVVGGAMGGVCLLGIAVLPPSLDTLDIDTETIQAVVRLLSVLGYCVADALVFASVVLSLKVTY</sequence>
<dbReference type="EMBL" id="BDIP01010426">
    <property type="protein sequence ID" value="GIQ92742.1"/>
    <property type="molecule type" value="Genomic_DNA"/>
</dbReference>
<keyword evidence="1" id="KW-1133">Transmembrane helix</keyword>
<protein>
    <submittedName>
        <fullName evidence="2">Uncharacterized protein</fullName>
    </submittedName>
</protein>
<gene>
    <name evidence="2" type="ORF">KIPB_016685</name>
</gene>
<feature type="non-terminal residue" evidence="2">
    <location>
        <position position="1"/>
    </location>
</feature>
<keyword evidence="1" id="KW-0812">Transmembrane</keyword>
<dbReference type="AlphaFoldDB" id="A0A9K3GRF3"/>
<organism evidence="2 3">
    <name type="scientific">Kipferlia bialata</name>
    <dbReference type="NCBI Taxonomy" id="797122"/>
    <lineage>
        <taxon>Eukaryota</taxon>
        <taxon>Metamonada</taxon>
        <taxon>Carpediemonas-like organisms</taxon>
        <taxon>Kipferlia</taxon>
    </lineage>
</organism>
<dbReference type="Proteomes" id="UP000265618">
    <property type="component" value="Unassembled WGS sequence"/>
</dbReference>
<keyword evidence="3" id="KW-1185">Reference proteome</keyword>
<name>A0A9K3GRF3_9EUKA</name>
<keyword evidence="1" id="KW-0472">Membrane</keyword>
<reference evidence="2 3" key="1">
    <citation type="journal article" date="2018" name="PLoS ONE">
        <title>The draft genome of Kipferlia bialata reveals reductive genome evolution in fornicate parasites.</title>
        <authorList>
            <person name="Tanifuji G."/>
            <person name="Takabayashi S."/>
            <person name="Kume K."/>
            <person name="Takagi M."/>
            <person name="Nakayama T."/>
            <person name="Kamikawa R."/>
            <person name="Inagaki Y."/>
            <person name="Hashimoto T."/>
        </authorList>
    </citation>
    <scope>NUCLEOTIDE SEQUENCE [LARGE SCALE GENOMIC DNA]</scope>
    <source>
        <strain evidence="2">NY0173</strain>
    </source>
</reference>
<proteinExistence type="predicted"/>
<evidence type="ECO:0000313" key="2">
    <source>
        <dbReference type="EMBL" id="GIQ92742.1"/>
    </source>
</evidence>
<comment type="caution">
    <text evidence="2">The sequence shown here is derived from an EMBL/GenBank/DDBJ whole genome shotgun (WGS) entry which is preliminary data.</text>
</comment>